<organism evidence="3 4">
    <name type="scientific">Kistimonas scapharcae</name>
    <dbReference type="NCBI Taxonomy" id="1036133"/>
    <lineage>
        <taxon>Bacteria</taxon>
        <taxon>Pseudomonadati</taxon>
        <taxon>Pseudomonadota</taxon>
        <taxon>Gammaproteobacteria</taxon>
        <taxon>Oceanospirillales</taxon>
        <taxon>Endozoicomonadaceae</taxon>
        <taxon>Kistimonas</taxon>
    </lineage>
</organism>
<dbReference type="GO" id="GO:0016787">
    <property type="term" value="F:hydrolase activity"/>
    <property type="evidence" value="ECO:0007669"/>
    <property type="project" value="UniProtKB-KW"/>
</dbReference>
<dbReference type="Gene3D" id="3.40.50.1820">
    <property type="entry name" value="alpha/beta hydrolase"/>
    <property type="match status" value="1"/>
</dbReference>
<dbReference type="Proteomes" id="UP001500604">
    <property type="component" value="Unassembled WGS sequence"/>
</dbReference>
<sequence>MFSEGFLTVFLMVVLTIGILITIVLIKGRARQQTVASLSHWSQPPSRFVEVNGLKVHYRDEGEGPVLILLHGLFSSLHTWEKWVNLLQDRYRIIRIDVPNFGLTGPFPNSKVDDQTYMQFLENFVTTLKLERFHLAGNSLGGYFAYQYASRYPQRVNRLVMLNAAGYFFIPPAALIAWGMPLLGRIADYTEAPYGLFASLVRRAYADPSKATSDEIRRYNELLHRDGNRAAGGRLIRHIRNCVGFDTSRTQLLTMPTLIMWGDQDHWIPVRHAPKYHQAIPGSELIVYPNVGHMPMEEIPEQSARDLIQFLDAAQESSVCNA</sequence>
<protein>
    <submittedName>
        <fullName evidence="3">Alpha/beta hydrolase</fullName>
    </submittedName>
</protein>
<feature type="transmembrane region" description="Helical" evidence="1">
    <location>
        <begin position="159"/>
        <end position="180"/>
    </location>
</feature>
<dbReference type="PANTHER" id="PTHR46438">
    <property type="entry name" value="ALPHA/BETA-HYDROLASES SUPERFAMILY PROTEIN"/>
    <property type="match status" value="1"/>
</dbReference>
<comment type="caution">
    <text evidence="3">The sequence shown here is derived from an EMBL/GenBank/DDBJ whole genome shotgun (WGS) entry which is preliminary data.</text>
</comment>
<dbReference type="PRINTS" id="PR00111">
    <property type="entry name" value="ABHYDROLASE"/>
</dbReference>
<dbReference type="InterPro" id="IPR000073">
    <property type="entry name" value="AB_hydrolase_1"/>
</dbReference>
<keyword evidence="1" id="KW-0472">Membrane</keyword>
<accession>A0ABP8UY33</accession>
<evidence type="ECO:0000313" key="4">
    <source>
        <dbReference type="Proteomes" id="UP001500604"/>
    </source>
</evidence>
<keyword evidence="1" id="KW-1133">Transmembrane helix</keyword>
<feature type="domain" description="AB hydrolase-1" evidence="2">
    <location>
        <begin position="65"/>
        <end position="298"/>
    </location>
</feature>
<dbReference type="SUPFAM" id="SSF53474">
    <property type="entry name" value="alpha/beta-Hydrolases"/>
    <property type="match status" value="1"/>
</dbReference>
<dbReference type="InterPro" id="IPR029058">
    <property type="entry name" value="AB_hydrolase_fold"/>
</dbReference>
<evidence type="ECO:0000313" key="3">
    <source>
        <dbReference type="EMBL" id="GAA4648010.1"/>
    </source>
</evidence>
<dbReference type="EMBL" id="BAABFL010000016">
    <property type="protein sequence ID" value="GAA4648010.1"/>
    <property type="molecule type" value="Genomic_DNA"/>
</dbReference>
<keyword evidence="4" id="KW-1185">Reference proteome</keyword>
<reference evidence="4" key="1">
    <citation type="journal article" date="2019" name="Int. J. Syst. Evol. Microbiol.">
        <title>The Global Catalogue of Microorganisms (GCM) 10K type strain sequencing project: providing services to taxonomists for standard genome sequencing and annotation.</title>
        <authorList>
            <consortium name="The Broad Institute Genomics Platform"/>
            <consortium name="The Broad Institute Genome Sequencing Center for Infectious Disease"/>
            <person name="Wu L."/>
            <person name="Ma J."/>
        </authorList>
    </citation>
    <scope>NUCLEOTIDE SEQUENCE [LARGE SCALE GENOMIC DNA]</scope>
    <source>
        <strain evidence="4">JCM 17805</strain>
    </source>
</reference>
<proteinExistence type="predicted"/>
<keyword evidence="3" id="KW-0378">Hydrolase</keyword>
<keyword evidence="1" id="KW-0812">Transmembrane</keyword>
<evidence type="ECO:0000259" key="2">
    <source>
        <dbReference type="Pfam" id="PF00561"/>
    </source>
</evidence>
<gene>
    <name evidence="3" type="ORF">GCM10023116_02720</name>
</gene>
<dbReference type="PANTHER" id="PTHR46438:SF11">
    <property type="entry name" value="LIPASE-RELATED"/>
    <property type="match status" value="1"/>
</dbReference>
<evidence type="ECO:0000256" key="1">
    <source>
        <dbReference type="SAM" id="Phobius"/>
    </source>
</evidence>
<name>A0ABP8UY33_9GAMM</name>
<dbReference type="Pfam" id="PF00561">
    <property type="entry name" value="Abhydrolase_1"/>
    <property type="match status" value="1"/>
</dbReference>
<feature type="transmembrane region" description="Helical" evidence="1">
    <location>
        <begin position="6"/>
        <end position="26"/>
    </location>
</feature>